<protein>
    <submittedName>
        <fullName evidence="1">Uncharacterized protein</fullName>
    </submittedName>
</protein>
<evidence type="ECO:0000313" key="1">
    <source>
        <dbReference type="EMBL" id="SEL09485.1"/>
    </source>
</evidence>
<gene>
    <name evidence="1" type="ORF">SAMN05216439_1945</name>
</gene>
<organism evidence="1 2">
    <name type="scientific">Methanobrevibacter gottschalkii</name>
    <dbReference type="NCBI Taxonomy" id="190974"/>
    <lineage>
        <taxon>Archaea</taxon>
        <taxon>Methanobacteriati</taxon>
        <taxon>Methanobacteriota</taxon>
        <taxon>Methanomada group</taxon>
        <taxon>Methanobacteria</taxon>
        <taxon>Methanobacteriales</taxon>
        <taxon>Methanobacteriaceae</taxon>
        <taxon>Methanobrevibacter</taxon>
    </lineage>
</organism>
<name>A0A1H7MFK4_9EURY</name>
<dbReference type="EMBL" id="FOAK01000009">
    <property type="protein sequence ID" value="SEL09485.1"/>
    <property type="molecule type" value="Genomic_DNA"/>
</dbReference>
<dbReference type="AlphaFoldDB" id="A0A1H7MFK4"/>
<proteinExistence type="predicted"/>
<reference evidence="1 2" key="1">
    <citation type="submission" date="2016-10" db="EMBL/GenBank/DDBJ databases">
        <authorList>
            <person name="de Groot N.N."/>
        </authorList>
    </citation>
    <scope>NUCLEOTIDE SEQUENCE [LARGE SCALE GENOMIC DNA]</scope>
    <source>
        <strain evidence="1 2">DSM 11978</strain>
    </source>
</reference>
<accession>A0A1H7MFK4</accession>
<dbReference type="Proteomes" id="UP000199506">
    <property type="component" value="Unassembled WGS sequence"/>
</dbReference>
<sequence length="52" mass="5931">MTKWDAKIGDYYFSVIDVVDALEISKIHHNIGGHLKVVLMKKMVKVLQFLTG</sequence>
<evidence type="ECO:0000313" key="2">
    <source>
        <dbReference type="Proteomes" id="UP000199506"/>
    </source>
</evidence>
<dbReference type="RefSeq" id="WP_219317686.1">
    <property type="nucleotide sequence ID" value="NZ_FOAK01000009.1"/>
</dbReference>